<evidence type="ECO:0000313" key="2">
    <source>
        <dbReference type="Proteomes" id="UP000603640"/>
    </source>
</evidence>
<proteinExistence type="predicted"/>
<accession>A0A923N3Z9</accession>
<sequence>MQEYSMFERLPFRSQEEALAKGGTMLAQRKHNGWTVTLYALNNSFVELWSGEMVQVYSTFKKSANAVAILEPYADVIDVKDVFDLW</sequence>
<dbReference type="AlphaFoldDB" id="A0A923N3Z9"/>
<keyword evidence="2" id="KW-1185">Reference proteome</keyword>
<evidence type="ECO:0000313" key="1">
    <source>
        <dbReference type="EMBL" id="MBC5991287.1"/>
    </source>
</evidence>
<name>A0A923N3Z9_9BACT</name>
<protein>
    <submittedName>
        <fullName evidence="1">Uncharacterized protein</fullName>
    </submittedName>
</protein>
<comment type="caution">
    <text evidence="1">The sequence shown here is derived from an EMBL/GenBank/DDBJ whole genome shotgun (WGS) entry which is preliminary data.</text>
</comment>
<gene>
    <name evidence="1" type="ORF">H8S84_00400</name>
</gene>
<dbReference type="EMBL" id="JACRVF010000001">
    <property type="protein sequence ID" value="MBC5991287.1"/>
    <property type="molecule type" value="Genomic_DNA"/>
</dbReference>
<reference evidence="1" key="1">
    <citation type="submission" date="2020-08" db="EMBL/GenBank/DDBJ databases">
        <title>Pontibacter sp. SD6 16S ribosomal RNA gene Genome sequencing and assembly.</title>
        <authorList>
            <person name="Kang M."/>
        </authorList>
    </citation>
    <scope>NUCLEOTIDE SEQUENCE</scope>
    <source>
        <strain evidence="1">SD6</strain>
    </source>
</reference>
<dbReference type="Proteomes" id="UP000603640">
    <property type="component" value="Unassembled WGS sequence"/>
</dbReference>
<organism evidence="1 2">
    <name type="scientific">Pontibacter cellulosilyticus</name>
    <dbReference type="NCBI Taxonomy" id="1720253"/>
    <lineage>
        <taxon>Bacteria</taxon>
        <taxon>Pseudomonadati</taxon>
        <taxon>Bacteroidota</taxon>
        <taxon>Cytophagia</taxon>
        <taxon>Cytophagales</taxon>
        <taxon>Hymenobacteraceae</taxon>
        <taxon>Pontibacter</taxon>
    </lineage>
</organism>